<keyword evidence="6 7" id="KW-0472">Membrane</keyword>
<comment type="subcellular location">
    <subcellularLocation>
        <location evidence="1">Membrane</location>
        <topology evidence="1">Single-pass type II membrane protein</topology>
    </subcellularLocation>
</comment>
<proteinExistence type="inferred from homology"/>
<dbReference type="InterPro" id="IPR000402">
    <property type="entry name" value="Na/K_ATPase_sub_beta"/>
</dbReference>
<comment type="caution">
    <text evidence="8">The sequence shown here is derived from an EMBL/GenBank/DDBJ whole genome shotgun (WGS) entry which is preliminary data.</text>
</comment>
<evidence type="ECO:0000256" key="5">
    <source>
        <dbReference type="ARBA" id="ARBA00022989"/>
    </source>
</evidence>
<keyword evidence="5 7" id="KW-1133">Transmembrane helix</keyword>
<dbReference type="Proteomes" id="UP000735302">
    <property type="component" value="Unassembled WGS sequence"/>
</dbReference>
<dbReference type="GO" id="GO:0030007">
    <property type="term" value="P:intracellular potassium ion homeostasis"/>
    <property type="evidence" value="ECO:0007669"/>
    <property type="project" value="TreeGrafter"/>
</dbReference>
<dbReference type="EMBL" id="BLXT01002363">
    <property type="protein sequence ID" value="GFN93697.1"/>
    <property type="molecule type" value="Genomic_DNA"/>
</dbReference>
<dbReference type="PANTHER" id="PTHR11523">
    <property type="entry name" value="SODIUM/POTASSIUM-DEPENDENT ATPASE BETA SUBUNIT"/>
    <property type="match status" value="1"/>
</dbReference>
<dbReference type="InterPro" id="IPR038702">
    <property type="entry name" value="Na/K_ATPase_sub_beta_sf"/>
</dbReference>
<comment type="similarity">
    <text evidence="2">Belongs to the X(+)/potassium ATPases subunit beta family.</text>
</comment>
<evidence type="ECO:0000256" key="6">
    <source>
        <dbReference type="ARBA" id="ARBA00023136"/>
    </source>
</evidence>
<dbReference type="GO" id="GO:0005890">
    <property type="term" value="C:sodium:potassium-exchanging ATPase complex"/>
    <property type="evidence" value="ECO:0007669"/>
    <property type="project" value="InterPro"/>
</dbReference>
<dbReference type="Gene3D" id="2.60.40.1660">
    <property type="entry name" value="Na, k-atpase alpha subunit"/>
    <property type="match status" value="1"/>
</dbReference>
<keyword evidence="4" id="KW-0735">Signal-anchor</keyword>
<keyword evidence="3 7" id="KW-0812">Transmembrane</keyword>
<feature type="transmembrane region" description="Helical" evidence="7">
    <location>
        <begin position="53"/>
        <end position="74"/>
    </location>
</feature>
<protein>
    <submittedName>
        <fullName evidence="8">Sodium/potassium-transporting ATPase subunit beta-1</fullName>
    </submittedName>
</protein>
<reference evidence="8 9" key="1">
    <citation type="journal article" date="2021" name="Elife">
        <title>Chloroplast acquisition without the gene transfer in kleptoplastic sea slugs, Plakobranchus ocellatus.</title>
        <authorList>
            <person name="Maeda T."/>
            <person name="Takahashi S."/>
            <person name="Yoshida T."/>
            <person name="Shimamura S."/>
            <person name="Takaki Y."/>
            <person name="Nagai Y."/>
            <person name="Toyoda A."/>
            <person name="Suzuki Y."/>
            <person name="Arimoto A."/>
            <person name="Ishii H."/>
            <person name="Satoh N."/>
            <person name="Nishiyama T."/>
            <person name="Hasebe M."/>
            <person name="Maruyama T."/>
            <person name="Minagawa J."/>
            <person name="Obokata J."/>
            <person name="Shigenobu S."/>
        </authorList>
    </citation>
    <scope>NUCLEOTIDE SEQUENCE [LARGE SCALE GENOMIC DNA]</scope>
</reference>
<dbReference type="PANTHER" id="PTHR11523:SF28">
    <property type="entry name" value="NA_K-ATPASE BETA SUBUNIT ISOFORM 4-RELATED"/>
    <property type="match status" value="1"/>
</dbReference>
<accession>A0AAV3ZGW5</accession>
<evidence type="ECO:0000256" key="3">
    <source>
        <dbReference type="ARBA" id="ARBA00022692"/>
    </source>
</evidence>
<gene>
    <name evidence="8" type="ORF">PoB_002020300</name>
</gene>
<dbReference type="Pfam" id="PF00287">
    <property type="entry name" value="Na_K-ATPase"/>
    <property type="match status" value="1"/>
</dbReference>
<evidence type="ECO:0000256" key="4">
    <source>
        <dbReference type="ARBA" id="ARBA00022968"/>
    </source>
</evidence>
<evidence type="ECO:0000256" key="7">
    <source>
        <dbReference type="SAM" id="Phobius"/>
    </source>
</evidence>
<dbReference type="GO" id="GO:0001671">
    <property type="term" value="F:ATPase activator activity"/>
    <property type="evidence" value="ECO:0007669"/>
    <property type="project" value="TreeGrafter"/>
</dbReference>
<name>A0AAV3ZGW5_9GAST</name>
<dbReference type="GO" id="GO:0006883">
    <property type="term" value="P:intracellular sodium ion homeostasis"/>
    <property type="evidence" value="ECO:0007669"/>
    <property type="project" value="TreeGrafter"/>
</dbReference>
<dbReference type="AlphaFoldDB" id="A0AAV3ZGW5"/>
<keyword evidence="9" id="KW-1185">Reference proteome</keyword>
<evidence type="ECO:0000256" key="1">
    <source>
        <dbReference type="ARBA" id="ARBA00004606"/>
    </source>
</evidence>
<organism evidence="8 9">
    <name type="scientific">Plakobranchus ocellatus</name>
    <dbReference type="NCBI Taxonomy" id="259542"/>
    <lineage>
        <taxon>Eukaryota</taxon>
        <taxon>Metazoa</taxon>
        <taxon>Spiralia</taxon>
        <taxon>Lophotrochozoa</taxon>
        <taxon>Mollusca</taxon>
        <taxon>Gastropoda</taxon>
        <taxon>Heterobranchia</taxon>
        <taxon>Euthyneura</taxon>
        <taxon>Panpulmonata</taxon>
        <taxon>Sacoglossa</taxon>
        <taxon>Placobranchoidea</taxon>
        <taxon>Plakobranchidae</taxon>
        <taxon>Plakobranchus</taxon>
    </lineage>
</organism>
<evidence type="ECO:0000313" key="9">
    <source>
        <dbReference type="Proteomes" id="UP000735302"/>
    </source>
</evidence>
<dbReference type="GO" id="GO:0036376">
    <property type="term" value="P:sodium ion export across plasma membrane"/>
    <property type="evidence" value="ECO:0007669"/>
    <property type="project" value="TreeGrafter"/>
</dbReference>
<sequence length="325" mass="36546">MSANPYDPVTTTDSTHLADDDWGLSLPPIRYKNFSGTSRLKSVCLRIRQHPKCLGIILSTIGIIILLVVIISVASSGGSSDRKPTGNEPKWKKTDKGLQFYPVPEDGTIVLSFNPEKFYLSAQQPIEKQLNERLKPYLATSQMDSPYTECNATYSPPDKVCRIPSSLFGDECSKFKHYGYYGGQPCILIQLVLPDDVRIQPITKDSPLWNAQQADSGAKMSYDSNNVPITCHGKTEFDNLLLKPHAPFKHSFEYYPSRGFSAHVYRPRMASLPHVMPAVMVRLTSLLDRKLVHVTCTAWGQLYDFSDKLQSHKLLQTSFAVYIDH</sequence>
<dbReference type="GO" id="GO:1990573">
    <property type="term" value="P:potassium ion import across plasma membrane"/>
    <property type="evidence" value="ECO:0007669"/>
    <property type="project" value="TreeGrafter"/>
</dbReference>
<evidence type="ECO:0000256" key="2">
    <source>
        <dbReference type="ARBA" id="ARBA00005876"/>
    </source>
</evidence>
<evidence type="ECO:0000313" key="8">
    <source>
        <dbReference type="EMBL" id="GFN93697.1"/>
    </source>
</evidence>